<dbReference type="GO" id="GO:0005634">
    <property type="term" value="C:nucleus"/>
    <property type="evidence" value="ECO:0007669"/>
    <property type="project" value="UniProtKB-SubCell"/>
</dbReference>
<proteinExistence type="predicted"/>
<keyword evidence="13" id="KW-1185">Reference proteome</keyword>
<comment type="subcellular location">
    <subcellularLocation>
        <location evidence="1">Nucleus</location>
    </subcellularLocation>
</comment>
<evidence type="ECO:0000256" key="9">
    <source>
        <dbReference type="PROSITE-ProRule" id="PRU00042"/>
    </source>
</evidence>
<dbReference type="PANTHER" id="PTHR46179">
    <property type="entry name" value="ZINC FINGER PROTEIN"/>
    <property type="match status" value="1"/>
</dbReference>
<reference evidence="12" key="1">
    <citation type="submission" date="2023-01" db="EMBL/GenBank/DDBJ databases">
        <authorList>
            <person name="Van Ghelder C."/>
            <person name="Rancurel C."/>
        </authorList>
    </citation>
    <scope>NUCLEOTIDE SEQUENCE</scope>
    <source>
        <strain evidence="12">CNCM I-4278</strain>
    </source>
</reference>
<dbReference type="PANTHER" id="PTHR46179:SF13">
    <property type="entry name" value="C2H2-TYPE DOMAIN-CONTAINING PROTEIN"/>
    <property type="match status" value="1"/>
</dbReference>
<dbReference type="InterPro" id="IPR051061">
    <property type="entry name" value="Zinc_finger_trans_reg"/>
</dbReference>
<evidence type="ECO:0000259" key="11">
    <source>
        <dbReference type="PROSITE" id="PS50157"/>
    </source>
</evidence>
<feature type="domain" description="C2H2-type" evidence="11">
    <location>
        <begin position="94"/>
        <end position="124"/>
    </location>
</feature>
<dbReference type="SMART" id="SM00355">
    <property type="entry name" value="ZnF_C2H2"/>
    <property type="match status" value="9"/>
</dbReference>
<evidence type="ECO:0000256" key="1">
    <source>
        <dbReference type="ARBA" id="ARBA00004123"/>
    </source>
</evidence>
<gene>
    <name evidence="12" type="ORF">PDIGIT_LOCUS8977</name>
</gene>
<dbReference type="InterPro" id="IPR036236">
    <property type="entry name" value="Znf_C2H2_sf"/>
</dbReference>
<feature type="domain" description="C2H2-type" evidence="11">
    <location>
        <begin position="304"/>
        <end position="334"/>
    </location>
</feature>
<keyword evidence="7" id="KW-0804">Transcription</keyword>
<keyword evidence="5" id="KW-0862">Zinc</keyword>
<feature type="domain" description="C2H2-type" evidence="11">
    <location>
        <begin position="126"/>
        <end position="155"/>
    </location>
</feature>
<dbReference type="PROSITE" id="PS50157">
    <property type="entry name" value="ZINC_FINGER_C2H2_2"/>
    <property type="match status" value="6"/>
</dbReference>
<keyword evidence="3" id="KW-0677">Repeat</keyword>
<evidence type="ECO:0000256" key="7">
    <source>
        <dbReference type="ARBA" id="ARBA00023163"/>
    </source>
</evidence>
<keyword evidence="8" id="KW-0539">Nucleus</keyword>
<feature type="region of interest" description="Disordered" evidence="10">
    <location>
        <begin position="1"/>
        <end position="53"/>
    </location>
</feature>
<evidence type="ECO:0000256" key="2">
    <source>
        <dbReference type="ARBA" id="ARBA00022723"/>
    </source>
</evidence>
<feature type="domain" description="C2H2-type" evidence="11">
    <location>
        <begin position="272"/>
        <end position="300"/>
    </location>
</feature>
<evidence type="ECO:0000256" key="10">
    <source>
        <dbReference type="SAM" id="MobiDB-lite"/>
    </source>
</evidence>
<dbReference type="GO" id="GO:0000981">
    <property type="term" value="F:DNA-binding transcription factor activity, RNA polymerase II-specific"/>
    <property type="evidence" value="ECO:0007669"/>
    <property type="project" value="UniProtKB-ARBA"/>
</dbReference>
<dbReference type="InterPro" id="IPR013087">
    <property type="entry name" value="Znf_C2H2_type"/>
</dbReference>
<organism evidence="12 13">
    <name type="scientific">Periconia digitata</name>
    <dbReference type="NCBI Taxonomy" id="1303443"/>
    <lineage>
        <taxon>Eukaryota</taxon>
        <taxon>Fungi</taxon>
        <taxon>Dikarya</taxon>
        <taxon>Ascomycota</taxon>
        <taxon>Pezizomycotina</taxon>
        <taxon>Dothideomycetes</taxon>
        <taxon>Pleosporomycetidae</taxon>
        <taxon>Pleosporales</taxon>
        <taxon>Massarineae</taxon>
        <taxon>Periconiaceae</taxon>
        <taxon>Periconia</taxon>
    </lineage>
</organism>
<dbReference type="FunFam" id="3.30.160.60:FF:000072">
    <property type="entry name" value="zinc finger protein 143 isoform X1"/>
    <property type="match status" value="1"/>
</dbReference>
<keyword evidence="2" id="KW-0479">Metal-binding</keyword>
<feature type="region of interest" description="Disordered" evidence="10">
    <location>
        <begin position="382"/>
        <end position="407"/>
    </location>
</feature>
<evidence type="ECO:0000256" key="4">
    <source>
        <dbReference type="ARBA" id="ARBA00022771"/>
    </source>
</evidence>
<accession>A0A9W4UHP3</accession>
<protein>
    <recommendedName>
        <fullName evidence="11">C2H2-type domain-containing protein</fullName>
    </recommendedName>
</protein>
<feature type="domain" description="C2H2-type" evidence="11">
    <location>
        <begin position="154"/>
        <end position="185"/>
    </location>
</feature>
<sequence>MPSKRKDYGLGGVSTRKKPRKNPEDSESDEGYVLSSDDSGEYSVNYTENGTKRADSEARRAWSYVCEIAGCGQRFNRPCRLEAHMRSHTKQRPYVCPHDGCDKDFPRKDHLQRHLKNAHAEPDRDFACDWPGCTKTFTSNGRLQRHRDVHDSKFYCTGFPPCNEAFRKEKTLDAHIKSQHLEIKPFPCTYVDPESGERCTHGYQTEGSLRKHIIKAHEKVEHVHFCMICIPPGTEYDTIQNEGGEVISIPKQPLSFATQDELAAHSQEFHKPTCRFCGSKFKDQSNLKSHIQTVHADPASQTRYQCPRDGCESAFNRKHNLTVHIQTVHDHQFRYTCTAEAMQTSKHPDLQGWDGKNACGAPFKAKSSLDQHIRTHHLGLQNRKEMRKMAKPRKKKPQPGILTQLTGEGYDEGRDVPCLKQPCEYRFYNDRDLRRHLRSPLHKLSDSQIDELILERDAATGGQFWIGGLDHPFHDSGLLSYPDSTDPSVPQTPLHAFPGDHMSAMNYSNNLAPEHNFNVFDPQMEVDMPMFPGEDVHDDDTAAEMDKMMGLTNLPPAVEAADGLHWDMQMLTPVRQYTYQDMQG</sequence>
<evidence type="ECO:0000256" key="6">
    <source>
        <dbReference type="ARBA" id="ARBA00023015"/>
    </source>
</evidence>
<dbReference type="GO" id="GO:0000978">
    <property type="term" value="F:RNA polymerase II cis-regulatory region sequence-specific DNA binding"/>
    <property type="evidence" value="ECO:0007669"/>
    <property type="project" value="UniProtKB-ARBA"/>
</dbReference>
<evidence type="ECO:0000256" key="8">
    <source>
        <dbReference type="ARBA" id="ARBA00023242"/>
    </source>
</evidence>
<dbReference type="EMBL" id="CAOQHR010000006">
    <property type="protein sequence ID" value="CAI6335889.1"/>
    <property type="molecule type" value="Genomic_DNA"/>
</dbReference>
<evidence type="ECO:0000256" key="5">
    <source>
        <dbReference type="ARBA" id="ARBA00022833"/>
    </source>
</evidence>
<name>A0A9W4UHP3_9PLEO</name>
<evidence type="ECO:0000313" key="12">
    <source>
        <dbReference type="EMBL" id="CAI6335889.1"/>
    </source>
</evidence>
<comment type="caution">
    <text evidence="12">The sequence shown here is derived from an EMBL/GenBank/DDBJ whole genome shotgun (WGS) entry which is preliminary data.</text>
</comment>
<evidence type="ECO:0000313" key="13">
    <source>
        <dbReference type="Proteomes" id="UP001152607"/>
    </source>
</evidence>
<dbReference type="Pfam" id="PF00096">
    <property type="entry name" value="zf-C2H2"/>
    <property type="match status" value="5"/>
</dbReference>
<dbReference type="PROSITE" id="PS00028">
    <property type="entry name" value="ZINC_FINGER_C2H2_1"/>
    <property type="match status" value="6"/>
</dbReference>
<dbReference type="OrthoDB" id="4748970at2759"/>
<dbReference type="GO" id="GO:0008270">
    <property type="term" value="F:zinc ion binding"/>
    <property type="evidence" value="ECO:0007669"/>
    <property type="project" value="UniProtKB-KW"/>
</dbReference>
<dbReference type="Proteomes" id="UP001152607">
    <property type="component" value="Unassembled WGS sequence"/>
</dbReference>
<feature type="domain" description="C2H2-type" evidence="11">
    <location>
        <begin position="64"/>
        <end position="93"/>
    </location>
</feature>
<dbReference type="AlphaFoldDB" id="A0A9W4UHP3"/>
<evidence type="ECO:0000256" key="3">
    <source>
        <dbReference type="ARBA" id="ARBA00022737"/>
    </source>
</evidence>
<keyword evidence="4 9" id="KW-0863">Zinc-finger</keyword>
<dbReference type="Gene3D" id="3.30.160.60">
    <property type="entry name" value="Classic Zinc Finger"/>
    <property type="match status" value="7"/>
</dbReference>
<dbReference type="SUPFAM" id="SSF57667">
    <property type="entry name" value="beta-beta-alpha zinc fingers"/>
    <property type="match status" value="3"/>
</dbReference>
<keyword evidence="6" id="KW-0805">Transcription regulation</keyword>